<feature type="signal peptide" evidence="3">
    <location>
        <begin position="1"/>
        <end position="25"/>
    </location>
</feature>
<sequence length="918" mass="97901">MKKRSPRIWSLWTTAVALLATAAQAQQPPTADVRTFSQPGYDAYHSGQVPYKFDISSPGATAQALSVSSVLKPTSPLNWLISAAPVVDSTGAIWYAVSTPTKLQEPTKVQFKLVKMALNTTVATNVSLDIIGEISVPGTYNFGEQRAVFLGIAESATEGVQVASLIWASRNATASAINAAFVYLAPTRPRVETLSFPVRTQMDFSPIVDDAQGMIYLLAGAPAPCILRYDLTQRTPTQECKPIGVAPIVELVLALSPTTPSNPDAQQFYLVGNEIAFSLTWSTLPSPDSTPPSNVSTPALSLRTFPGWPATAFAVSTRSISAFNTSTVTPLGWNLTWKNKLEEGSNDTSVVGAPGREIIGANVQRGWIYACVNMSAAPDNERLYSGNLAAFLNTTGAVPWTLNNTAGLLPCSNQTVLTATDGNSFMVSTAQGVTMYALTDRAADANRNATVLVDTVYDWKYPPPVRALALVELPSIAPSTPALMSPVLVGMPDASVYALIGDSVIALPSASRAAVTPSNDPNSTIEDDSNNSKIVPVIILGVILFILLLLLLFLLLRKLRHKRHNSNTIKHSSIDAAELGTSQATLACTDSPTMPTTTNESRSLPRVTPYGNPVSVTEEEAKQRRMQARRPSLLEEIDEELYGFAGGVQSALSPIEETKSVADTKSISEVTDEKDVSDAGGSSSTLNGSPLPVADGVRSSTPLEDVMEPRPVTPLEDVMEPRPVEAPAAFYPSPLGPITTSEPIPSPSSPTRSTTPIPPTRHTLTSTPPSSSDDEALLSTSASTYHTAYSGAPSSSSSITGTSPHSANTFYTLRNRSQTTVSDDDERWSMDDRNVFENASEENVNVLWTRTPGDEDNLATPPATTTTATAPTASSPTQPIPVPFGAKNQLLSRKRNFPSHSLRPSLDESEKYYSAGSQ</sequence>
<evidence type="ECO:0008006" key="6">
    <source>
        <dbReference type="Google" id="ProtNLM"/>
    </source>
</evidence>
<proteinExistence type="predicted"/>
<reference evidence="4 5" key="1">
    <citation type="journal article" date="2019" name="Sci. Rep.">
        <title>Comparative genomics of chytrid fungi reveal insights into the obligate biotrophic and pathogenic lifestyle of Synchytrium endobioticum.</title>
        <authorList>
            <person name="van de Vossenberg B.T.L.H."/>
            <person name="Warris S."/>
            <person name="Nguyen H.D.T."/>
            <person name="van Gent-Pelzer M.P.E."/>
            <person name="Joly D.L."/>
            <person name="van de Geest H.C."/>
            <person name="Bonants P.J.M."/>
            <person name="Smith D.S."/>
            <person name="Levesque C.A."/>
            <person name="van der Lee T.A.J."/>
        </authorList>
    </citation>
    <scope>NUCLEOTIDE SEQUENCE [LARGE SCALE GENOMIC DNA]</scope>
    <source>
        <strain evidence="4 5">CBS 809.83</strain>
    </source>
</reference>
<dbReference type="EMBL" id="QEAQ01000062">
    <property type="protein sequence ID" value="TPX56929.1"/>
    <property type="molecule type" value="Genomic_DNA"/>
</dbReference>
<evidence type="ECO:0000256" key="2">
    <source>
        <dbReference type="SAM" id="Phobius"/>
    </source>
</evidence>
<feature type="region of interest" description="Disordered" evidence="1">
    <location>
        <begin position="656"/>
        <end position="829"/>
    </location>
</feature>
<keyword evidence="2" id="KW-0472">Membrane</keyword>
<keyword evidence="3" id="KW-0732">Signal</keyword>
<comment type="caution">
    <text evidence="4">The sequence shown here is derived from an EMBL/GenBank/DDBJ whole genome shotgun (WGS) entry which is preliminary data.</text>
</comment>
<keyword evidence="2" id="KW-1133">Transmembrane helix</keyword>
<feature type="compositionally biased region" description="Polar residues" evidence="1">
    <location>
        <begin position="808"/>
        <end position="821"/>
    </location>
</feature>
<feature type="compositionally biased region" description="Low complexity" evidence="1">
    <location>
        <begin position="737"/>
        <end position="807"/>
    </location>
</feature>
<gene>
    <name evidence="4" type="ORF">PhCBS80983_g04193</name>
</gene>
<accession>A0A507DYP3</accession>
<feature type="region of interest" description="Disordered" evidence="1">
    <location>
        <begin position="587"/>
        <end position="626"/>
    </location>
</feature>
<name>A0A507DYP3_9FUNG</name>
<feature type="transmembrane region" description="Helical" evidence="2">
    <location>
        <begin position="534"/>
        <end position="556"/>
    </location>
</feature>
<dbReference type="AlphaFoldDB" id="A0A507DYP3"/>
<dbReference type="Proteomes" id="UP000318582">
    <property type="component" value="Unassembled WGS sequence"/>
</dbReference>
<keyword evidence="5" id="KW-1185">Reference proteome</keyword>
<feature type="compositionally biased region" description="Low complexity" evidence="1">
    <location>
        <begin position="859"/>
        <end position="877"/>
    </location>
</feature>
<feature type="region of interest" description="Disordered" evidence="1">
    <location>
        <begin position="843"/>
        <end position="918"/>
    </location>
</feature>
<feature type="chain" id="PRO_5021455964" description="Dystroglycan-type cadherin-like domain-containing protein" evidence="3">
    <location>
        <begin position="26"/>
        <end position="918"/>
    </location>
</feature>
<keyword evidence="2" id="KW-0812">Transmembrane</keyword>
<protein>
    <recommendedName>
        <fullName evidence="6">Dystroglycan-type cadherin-like domain-containing protein</fullName>
    </recommendedName>
</protein>
<evidence type="ECO:0000313" key="5">
    <source>
        <dbReference type="Proteomes" id="UP000318582"/>
    </source>
</evidence>
<evidence type="ECO:0000256" key="1">
    <source>
        <dbReference type="SAM" id="MobiDB-lite"/>
    </source>
</evidence>
<feature type="compositionally biased region" description="Polar residues" evidence="1">
    <location>
        <begin position="587"/>
        <end position="602"/>
    </location>
</feature>
<organism evidence="4 5">
    <name type="scientific">Powellomyces hirtus</name>
    <dbReference type="NCBI Taxonomy" id="109895"/>
    <lineage>
        <taxon>Eukaryota</taxon>
        <taxon>Fungi</taxon>
        <taxon>Fungi incertae sedis</taxon>
        <taxon>Chytridiomycota</taxon>
        <taxon>Chytridiomycota incertae sedis</taxon>
        <taxon>Chytridiomycetes</taxon>
        <taxon>Spizellomycetales</taxon>
        <taxon>Powellomycetaceae</taxon>
        <taxon>Powellomyces</taxon>
    </lineage>
</organism>
<evidence type="ECO:0000256" key="3">
    <source>
        <dbReference type="SAM" id="SignalP"/>
    </source>
</evidence>
<evidence type="ECO:0000313" key="4">
    <source>
        <dbReference type="EMBL" id="TPX56929.1"/>
    </source>
</evidence>